<dbReference type="Proteomes" id="UP000001926">
    <property type="component" value="Partially assembled WGS sequence"/>
</dbReference>
<dbReference type="SMART" id="SM00173">
    <property type="entry name" value="RAS"/>
    <property type="match status" value="1"/>
</dbReference>
<dbReference type="FunFam" id="3.40.50.300:FF:003927">
    <property type="entry name" value="Small GTPase EhRabX35, putative"/>
    <property type="match status" value="1"/>
</dbReference>
<dbReference type="AlphaFoldDB" id="A0A8U0WQ29"/>
<reference evidence="3" key="1">
    <citation type="journal article" date="2005" name="Nature">
        <title>The genome of the protist parasite Entamoeba histolytica.</title>
        <authorList>
            <person name="Loftus B."/>
            <person name="Anderson I."/>
            <person name="Davies R."/>
            <person name="Alsmark U.C."/>
            <person name="Samuelson J."/>
            <person name="Amedeo P."/>
            <person name="Roncaglia P."/>
            <person name="Berriman M."/>
            <person name="Hirt R.P."/>
            <person name="Mann B.J."/>
            <person name="Nozaki T."/>
            <person name="Suh B."/>
            <person name="Pop M."/>
            <person name="Duchene M."/>
            <person name="Ackers J."/>
            <person name="Tannich E."/>
            <person name="Leippe M."/>
            <person name="Hofer M."/>
            <person name="Bruchhaus I."/>
            <person name="Willhoeft U."/>
            <person name="Bhattacharya A."/>
            <person name="Chillingworth T."/>
            <person name="Churcher C."/>
            <person name="Hance Z."/>
            <person name="Harris B."/>
            <person name="Harris D."/>
            <person name="Jagels K."/>
            <person name="Moule S."/>
            <person name="Mungall K."/>
            <person name="Ormond D."/>
            <person name="Squares R."/>
            <person name="Whitehead S."/>
            <person name="Quail M.A."/>
            <person name="Rabbinowitsch E."/>
            <person name="Norbertczak H."/>
            <person name="Price C."/>
            <person name="Wang Z."/>
            <person name="Guillen N."/>
            <person name="Gilchrist C."/>
            <person name="Stroup S.E."/>
            <person name="Bhattacharya S."/>
            <person name="Lohia A."/>
            <person name="Foster P.G."/>
            <person name="Sicheritz-Ponten T."/>
            <person name="Weber C."/>
            <person name="Singh U."/>
            <person name="Mukherjee C."/>
            <person name="El-Sayed N.M."/>
            <person name="Petri W.A.Jr."/>
            <person name="Clark C.G."/>
            <person name="Embley T.M."/>
            <person name="Barrell B."/>
            <person name="Fraser C.M."/>
            <person name="Hall N."/>
        </authorList>
    </citation>
    <scope>NUCLEOTIDE SEQUENCE [LARGE SCALE GENOMIC DNA]</scope>
    <source>
        <strain evidence="3">HM-1:IMSS</strain>
    </source>
</reference>
<evidence type="ECO:0000313" key="4">
    <source>
        <dbReference type="Proteomes" id="UP000001926"/>
    </source>
</evidence>
<organism evidence="3 4">
    <name type="scientific">Entamoeba histolytica (strain ATCC 30459 / HM-1:IMSS / ABRM)</name>
    <dbReference type="NCBI Taxonomy" id="294381"/>
    <lineage>
        <taxon>Eukaryota</taxon>
        <taxon>Amoebozoa</taxon>
        <taxon>Evosea</taxon>
        <taxon>Archamoebae</taxon>
        <taxon>Mastigamoebida</taxon>
        <taxon>Entamoebidae</taxon>
        <taxon>Entamoeba</taxon>
    </lineage>
</organism>
<dbReference type="InterPro" id="IPR005225">
    <property type="entry name" value="Small_GTP-bd"/>
</dbReference>
<protein>
    <submittedName>
        <fullName evidence="3">Rab family GTPase</fullName>
    </submittedName>
</protein>
<dbReference type="HOGENOM" id="CLU_041217_10_2_1"/>
<accession>A0A8U0WQ29</accession>
<sequence>MTSNKQIKVTLVGESSVGKSSICNVISKGVFEKTSATIGAEFIKFNRTYKEQQVLVSLFDTSGEERYHSIPQSYYRKSNAVIMVYDISRKETFEQLEYWLNDVKGNCEIDTIICVGNKIDLERAVSKEDALEFARRHSLIYTETSAKTFEGVEDLVNEMIAAVMESNQKDETISSNENLHIEDISSQQTSYGCC</sequence>
<dbReference type="GO" id="GO:0005525">
    <property type="term" value="F:GTP binding"/>
    <property type="evidence" value="ECO:0007669"/>
    <property type="project" value="InterPro"/>
</dbReference>
<keyword evidence="4" id="KW-1185">Reference proteome</keyword>
<dbReference type="PROSITE" id="PS51419">
    <property type="entry name" value="RAB"/>
    <property type="match status" value="1"/>
</dbReference>
<dbReference type="RefSeq" id="XP_649164.1">
    <property type="nucleotide sequence ID" value="XM_644072.1"/>
</dbReference>
<dbReference type="GO" id="GO:0012505">
    <property type="term" value="C:endomembrane system"/>
    <property type="evidence" value="ECO:0000318"/>
    <property type="project" value="GO_Central"/>
</dbReference>
<dbReference type="InterPro" id="IPR050209">
    <property type="entry name" value="Rab_GTPases_membrane_traffic"/>
</dbReference>
<dbReference type="PROSITE" id="PS51420">
    <property type="entry name" value="RHO"/>
    <property type="match status" value="1"/>
</dbReference>
<dbReference type="Gene3D" id="3.40.50.300">
    <property type="entry name" value="P-loop containing nucleotide triphosphate hydrolases"/>
    <property type="match status" value="1"/>
</dbReference>
<dbReference type="NCBIfam" id="TIGR00231">
    <property type="entry name" value="small_GTP"/>
    <property type="match status" value="1"/>
</dbReference>
<name>A0A8U0WQ29_ENTH1</name>
<dbReference type="KEGG" id="ehi:EHI_130670"/>
<dbReference type="SUPFAM" id="SSF52540">
    <property type="entry name" value="P-loop containing nucleoside triphosphate hydrolases"/>
    <property type="match status" value="1"/>
</dbReference>
<dbReference type="EMBL" id="DS571170">
    <property type="protein sequence ID" value="EAL43777.1"/>
    <property type="molecule type" value="Genomic_DNA"/>
</dbReference>
<reference evidence="3" key="2">
    <citation type="submission" date="2007-03" db="EMBL/GenBank/DDBJ databases">
        <authorList>
            <person name="Lorenzi H."/>
            <person name="Amedeo P."/>
            <person name="Inman J."/>
            <person name="Schobel S."/>
            <person name="Caler E."/>
        </authorList>
    </citation>
    <scope>GENOME REANNOTATION</scope>
    <source>
        <strain evidence="3">HM-1:IMSS</strain>
    </source>
</reference>
<dbReference type="PROSITE" id="PS51421">
    <property type="entry name" value="RAS"/>
    <property type="match status" value="1"/>
</dbReference>
<evidence type="ECO:0000256" key="1">
    <source>
        <dbReference type="ARBA" id="ARBA00006270"/>
    </source>
</evidence>
<dbReference type="InterPro" id="IPR001806">
    <property type="entry name" value="Small_GTPase"/>
</dbReference>
<dbReference type="GO" id="GO:0003924">
    <property type="term" value="F:GTPase activity"/>
    <property type="evidence" value="ECO:0000318"/>
    <property type="project" value="GO_Central"/>
</dbReference>
<dbReference type="SMART" id="SM00175">
    <property type="entry name" value="RAB"/>
    <property type="match status" value="1"/>
</dbReference>
<dbReference type="GO" id="GO:0006886">
    <property type="term" value="P:intracellular protein transport"/>
    <property type="evidence" value="ECO:0000318"/>
    <property type="project" value="GO_Central"/>
</dbReference>
<dbReference type="InterPro" id="IPR027417">
    <property type="entry name" value="P-loop_NTPase"/>
</dbReference>
<comment type="similarity">
    <text evidence="1">Belongs to the small GTPase superfamily. Rab family.</text>
</comment>
<dbReference type="SMART" id="SM00174">
    <property type="entry name" value="RHO"/>
    <property type="match status" value="1"/>
</dbReference>
<dbReference type="PANTHER" id="PTHR47979">
    <property type="entry name" value="DRAB11-RELATED"/>
    <property type="match status" value="1"/>
</dbReference>
<comment type="similarity">
    <text evidence="2">Belongs to the small GTPase superfamily. Rho family.</text>
</comment>
<gene>
    <name evidence="3" type="ORF">EHI_130670</name>
</gene>
<dbReference type="OMA" id="PRKTGFC"/>
<dbReference type="PRINTS" id="PR00449">
    <property type="entry name" value="RASTRNSFRMNG"/>
</dbReference>
<proteinExistence type="inferred from homology"/>
<dbReference type="GeneID" id="3403455"/>
<dbReference type="OrthoDB" id="9989112at2759"/>
<dbReference type="CDD" id="cd00154">
    <property type="entry name" value="Rab"/>
    <property type="match status" value="1"/>
</dbReference>
<evidence type="ECO:0000256" key="2">
    <source>
        <dbReference type="ARBA" id="ARBA00010142"/>
    </source>
</evidence>
<evidence type="ECO:0000313" key="3">
    <source>
        <dbReference type="EMBL" id="EAL43777.1"/>
    </source>
</evidence>
<dbReference type="Pfam" id="PF00071">
    <property type="entry name" value="Ras"/>
    <property type="match status" value="1"/>
</dbReference>
<dbReference type="SMART" id="SM00176">
    <property type="entry name" value="RAN"/>
    <property type="match status" value="1"/>
</dbReference>